<proteinExistence type="predicted"/>
<reference evidence="2" key="1">
    <citation type="submission" date="2024-02" db="EMBL/GenBank/DDBJ databases">
        <authorList>
            <consortium name="ELIXIR-Norway"/>
            <consortium name="Elixir Norway"/>
        </authorList>
    </citation>
    <scope>NUCLEOTIDE SEQUENCE</scope>
</reference>
<evidence type="ECO:0000256" key="1">
    <source>
        <dbReference type="SAM" id="MobiDB-lite"/>
    </source>
</evidence>
<evidence type="ECO:0000313" key="3">
    <source>
        <dbReference type="Proteomes" id="UP001497512"/>
    </source>
</evidence>
<feature type="compositionally biased region" description="Polar residues" evidence="1">
    <location>
        <begin position="105"/>
        <end position="121"/>
    </location>
</feature>
<protein>
    <submittedName>
        <fullName evidence="2">Uncharacterized protein</fullName>
    </submittedName>
</protein>
<keyword evidence="3" id="KW-1185">Reference proteome</keyword>
<feature type="compositionally biased region" description="Basic and acidic residues" evidence="1">
    <location>
        <begin position="143"/>
        <end position="154"/>
    </location>
</feature>
<feature type="region of interest" description="Disordered" evidence="1">
    <location>
        <begin position="82"/>
        <end position="160"/>
    </location>
</feature>
<dbReference type="EMBL" id="OZ019904">
    <property type="protein sequence ID" value="CAK9198571.1"/>
    <property type="molecule type" value="Genomic_DNA"/>
</dbReference>
<accession>A0ABP0TKV5</accession>
<gene>
    <name evidence="2" type="ORF">CSSPTR1EN2_LOCUS4503</name>
</gene>
<feature type="compositionally biased region" description="Basic and acidic residues" evidence="1">
    <location>
        <begin position="91"/>
        <end position="100"/>
    </location>
</feature>
<evidence type="ECO:0000313" key="2">
    <source>
        <dbReference type="EMBL" id="CAK9198571.1"/>
    </source>
</evidence>
<dbReference type="Proteomes" id="UP001497512">
    <property type="component" value="Chromosome 12"/>
</dbReference>
<name>A0ABP0TKV5_9BRYO</name>
<organism evidence="2 3">
    <name type="scientific">Sphagnum troendelagicum</name>
    <dbReference type="NCBI Taxonomy" id="128251"/>
    <lineage>
        <taxon>Eukaryota</taxon>
        <taxon>Viridiplantae</taxon>
        <taxon>Streptophyta</taxon>
        <taxon>Embryophyta</taxon>
        <taxon>Bryophyta</taxon>
        <taxon>Sphagnophytina</taxon>
        <taxon>Sphagnopsida</taxon>
        <taxon>Sphagnales</taxon>
        <taxon>Sphagnaceae</taxon>
        <taxon>Sphagnum</taxon>
    </lineage>
</organism>
<sequence>MVDWSGLSLSFSRFSPDFDANAQGAEALLMHTIKVQFPDVHEQFRNVKALTIMASTLGEVLDIEAEDLYIKRPAGPMVTLEARAAGKRPNRALEKERSSFKEGLPNSNGIPSAPSSPQLPVQPSEGGNPDFGGSAQVASSRIPDSKGLRDHEMADLPEATTCPKSELHLEKEQGAACSPTAIIKAPLDL</sequence>